<dbReference type="Proteomes" id="UP000005835">
    <property type="component" value="Unassembled WGS sequence"/>
</dbReference>
<sequence length="106" mass="11437">MPLSCGVWPASSVPCFRGALRSAWAGTGLGADPGYMDALYRHLSDIYGEEVRPTASLFDGLQNADFFVTVSGLVKEVATLLSKITRDLRLMSSGPRSGFMEVRLPP</sequence>
<dbReference type="InterPro" id="IPR008948">
    <property type="entry name" value="L-Aspartase-like"/>
</dbReference>
<dbReference type="GO" id="GO:0006531">
    <property type="term" value="P:aspartate metabolic process"/>
    <property type="evidence" value="ECO:0007669"/>
    <property type="project" value="TreeGrafter"/>
</dbReference>
<dbReference type="Gene3D" id="1.20.200.10">
    <property type="entry name" value="Fumarase/aspartase (Central domain)"/>
    <property type="match status" value="1"/>
</dbReference>
<dbReference type="InterPro" id="IPR051546">
    <property type="entry name" value="Aspartate_Ammonia-Lyase"/>
</dbReference>
<name>K1JL69_9BURK</name>
<dbReference type="HOGENOM" id="CLU_2221877_0_0_4"/>
<dbReference type="STRING" id="742823.HMPREF9465_01445"/>
<dbReference type="InterPro" id="IPR022761">
    <property type="entry name" value="Fumarate_lyase_N"/>
</dbReference>
<dbReference type="AlphaFoldDB" id="K1JL69"/>
<dbReference type="EMBL" id="ADMG01000033">
    <property type="protein sequence ID" value="EKB30966.1"/>
    <property type="molecule type" value="Genomic_DNA"/>
</dbReference>
<proteinExistence type="predicted"/>
<dbReference type="PATRIC" id="fig|742823.3.peg.1438"/>
<feature type="domain" description="Fumarate lyase N-terminal" evidence="1">
    <location>
        <begin position="23"/>
        <end position="105"/>
    </location>
</feature>
<dbReference type="GO" id="GO:0008797">
    <property type="term" value="F:aspartate ammonia-lyase activity"/>
    <property type="evidence" value="ECO:0007669"/>
    <property type="project" value="TreeGrafter"/>
</dbReference>
<accession>K1JL69</accession>
<comment type="caution">
    <text evidence="2">The sequence shown here is derived from an EMBL/GenBank/DDBJ whole genome shotgun (WGS) entry which is preliminary data.</text>
</comment>
<dbReference type="PANTHER" id="PTHR42696:SF2">
    <property type="entry name" value="ASPARTATE AMMONIA-LYASE"/>
    <property type="match status" value="1"/>
</dbReference>
<protein>
    <recommendedName>
        <fullName evidence="1">Fumarate lyase N-terminal domain-containing protein</fullName>
    </recommendedName>
</protein>
<dbReference type="eggNOG" id="COG1027">
    <property type="taxonomic scope" value="Bacteria"/>
</dbReference>
<dbReference type="GO" id="GO:0005829">
    <property type="term" value="C:cytosol"/>
    <property type="evidence" value="ECO:0007669"/>
    <property type="project" value="TreeGrafter"/>
</dbReference>
<evidence type="ECO:0000313" key="2">
    <source>
        <dbReference type="EMBL" id="EKB30966.1"/>
    </source>
</evidence>
<gene>
    <name evidence="2" type="ORF">HMPREF9465_01445</name>
</gene>
<evidence type="ECO:0000259" key="1">
    <source>
        <dbReference type="Pfam" id="PF00206"/>
    </source>
</evidence>
<keyword evidence="3" id="KW-1185">Reference proteome</keyword>
<evidence type="ECO:0000313" key="3">
    <source>
        <dbReference type="Proteomes" id="UP000005835"/>
    </source>
</evidence>
<reference evidence="2 3" key="1">
    <citation type="submission" date="2012-05" db="EMBL/GenBank/DDBJ databases">
        <title>The Genome Sequence of Sutterella wadsworthensis 2_1_59BFAA.</title>
        <authorList>
            <consortium name="The Broad Institute Genome Sequencing Platform"/>
            <person name="Earl A."/>
            <person name="Ward D."/>
            <person name="Feldgarden M."/>
            <person name="Gevers D."/>
            <person name="Daigneault M."/>
            <person name="Strauss J."/>
            <person name="Allen-Vercoe E."/>
            <person name="Walker B."/>
            <person name="Young S.K."/>
            <person name="Zeng Q."/>
            <person name="Gargeya S."/>
            <person name="Fitzgerald M."/>
            <person name="Haas B."/>
            <person name="Abouelleil A."/>
            <person name="Alvarado L."/>
            <person name="Arachchi H.M."/>
            <person name="Berlin A.M."/>
            <person name="Chapman S.B."/>
            <person name="Goldberg J."/>
            <person name="Griggs A."/>
            <person name="Gujja S."/>
            <person name="Hansen M."/>
            <person name="Howarth C."/>
            <person name="Imamovic A."/>
            <person name="Larimer J."/>
            <person name="McCowen C."/>
            <person name="Montmayeur A."/>
            <person name="Murphy C."/>
            <person name="Neiman D."/>
            <person name="Pearson M."/>
            <person name="Priest M."/>
            <person name="Roberts A."/>
            <person name="Saif S."/>
            <person name="Shea T."/>
            <person name="Sisk P."/>
            <person name="Sykes S."/>
            <person name="Wortman J."/>
            <person name="Nusbaum C."/>
            <person name="Birren B."/>
        </authorList>
    </citation>
    <scope>NUCLEOTIDE SEQUENCE [LARGE SCALE GENOMIC DNA]</scope>
    <source>
        <strain evidence="2 3">2_1_59BFAA</strain>
    </source>
</reference>
<dbReference type="PANTHER" id="PTHR42696">
    <property type="entry name" value="ASPARTATE AMMONIA-LYASE"/>
    <property type="match status" value="1"/>
</dbReference>
<dbReference type="SUPFAM" id="SSF48557">
    <property type="entry name" value="L-aspartase-like"/>
    <property type="match status" value="1"/>
</dbReference>
<organism evidence="2 3">
    <name type="scientific">Sutterella wadsworthensis 2_1_59BFAA</name>
    <dbReference type="NCBI Taxonomy" id="742823"/>
    <lineage>
        <taxon>Bacteria</taxon>
        <taxon>Pseudomonadati</taxon>
        <taxon>Pseudomonadota</taxon>
        <taxon>Betaproteobacteria</taxon>
        <taxon>Burkholderiales</taxon>
        <taxon>Sutterellaceae</taxon>
        <taxon>Sutterella</taxon>
    </lineage>
</organism>
<dbReference type="Pfam" id="PF00206">
    <property type="entry name" value="Lyase_1"/>
    <property type="match status" value="1"/>
</dbReference>